<keyword evidence="2" id="KW-1185">Reference proteome</keyword>
<dbReference type="Gene3D" id="2.30.42.10">
    <property type="match status" value="1"/>
</dbReference>
<dbReference type="SUPFAM" id="SSF50156">
    <property type="entry name" value="PDZ domain-like"/>
    <property type="match status" value="1"/>
</dbReference>
<reference evidence="2" key="1">
    <citation type="submission" date="2020-12" db="EMBL/GenBank/DDBJ databases">
        <title>Hymenobacter sp.</title>
        <authorList>
            <person name="Kim M.K."/>
        </authorList>
    </citation>
    <scope>NUCLEOTIDE SEQUENCE [LARGE SCALE GENOMIC DNA]</scope>
    <source>
        <strain evidence="2">BT553</strain>
    </source>
</reference>
<proteinExistence type="predicted"/>
<gene>
    <name evidence="1" type="ORF">JAO74_03810</name>
</gene>
<name>A0ABS0XM77_9SPHN</name>
<evidence type="ECO:0000313" key="1">
    <source>
        <dbReference type="EMBL" id="MBJ6120915.1"/>
    </source>
</evidence>
<comment type="caution">
    <text evidence="1">The sequence shown here is derived from an EMBL/GenBank/DDBJ whole genome shotgun (WGS) entry which is preliminary data.</text>
</comment>
<organism evidence="1 2">
    <name type="scientific">Sphingomonas mollis</name>
    <dbReference type="NCBI Taxonomy" id="2795726"/>
    <lineage>
        <taxon>Bacteria</taxon>
        <taxon>Pseudomonadati</taxon>
        <taxon>Pseudomonadota</taxon>
        <taxon>Alphaproteobacteria</taxon>
        <taxon>Sphingomonadales</taxon>
        <taxon>Sphingomonadaceae</taxon>
        <taxon>Sphingomonas</taxon>
    </lineage>
</organism>
<dbReference type="Proteomes" id="UP000640426">
    <property type="component" value="Unassembled WGS sequence"/>
</dbReference>
<evidence type="ECO:0008006" key="3">
    <source>
        <dbReference type="Google" id="ProtNLM"/>
    </source>
</evidence>
<evidence type="ECO:0000313" key="2">
    <source>
        <dbReference type="Proteomes" id="UP000640426"/>
    </source>
</evidence>
<protein>
    <recommendedName>
        <fullName evidence="3">PDZ domain-containing protein</fullName>
    </recommendedName>
</protein>
<dbReference type="InterPro" id="IPR036034">
    <property type="entry name" value="PDZ_sf"/>
</dbReference>
<accession>A0ABS0XM77</accession>
<sequence length="118" mass="11947">MNGLRAAGLGAGGAVLIGSFAATLVSSYSADRRPSSVGGATFVVVDRRLVVTSLRTGGAEGAAGLQVGDMIEAANGVPRPTLRILTQAENYGIVSLRVRRHGDVIPVTLLQPPPGGPT</sequence>
<dbReference type="RefSeq" id="WP_199035334.1">
    <property type="nucleotide sequence ID" value="NZ_JAELXS010000002.1"/>
</dbReference>
<dbReference type="EMBL" id="JAELXS010000002">
    <property type="protein sequence ID" value="MBJ6120915.1"/>
    <property type="molecule type" value="Genomic_DNA"/>
</dbReference>